<evidence type="ECO:0000313" key="4">
    <source>
        <dbReference type="Proteomes" id="UP000467428"/>
    </source>
</evidence>
<dbReference type="KEGG" id="marz:MARA_36380"/>
<evidence type="ECO:0000256" key="2">
    <source>
        <dbReference type="SAM" id="Phobius"/>
    </source>
</evidence>
<reference evidence="3 4" key="1">
    <citation type="journal article" date="2019" name="Emerg. Microbes Infect.">
        <title>Comprehensive subspecies identification of 175 nontuberculous mycobacteria species based on 7547 genomic profiles.</title>
        <authorList>
            <person name="Matsumoto Y."/>
            <person name="Kinjo T."/>
            <person name="Motooka D."/>
            <person name="Nabeya D."/>
            <person name="Jung N."/>
            <person name="Uechi K."/>
            <person name="Horii T."/>
            <person name="Iida T."/>
            <person name="Fujita J."/>
            <person name="Nakamura S."/>
        </authorList>
    </citation>
    <scope>NUCLEOTIDE SEQUENCE [LARGE SCALE GENOMIC DNA]</scope>
    <source>
        <strain evidence="3 4">JCM 18538</strain>
    </source>
</reference>
<keyword evidence="2" id="KW-0472">Membrane</keyword>
<proteinExistence type="predicted"/>
<gene>
    <name evidence="3" type="ORF">MARA_36380</name>
</gene>
<evidence type="ECO:0000313" key="3">
    <source>
        <dbReference type="EMBL" id="BBY50170.1"/>
    </source>
</evidence>
<feature type="region of interest" description="Disordered" evidence="1">
    <location>
        <begin position="390"/>
        <end position="413"/>
    </location>
</feature>
<evidence type="ECO:0000256" key="1">
    <source>
        <dbReference type="SAM" id="MobiDB-lite"/>
    </source>
</evidence>
<keyword evidence="2" id="KW-0812">Transmembrane</keyword>
<dbReference type="EMBL" id="AP022593">
    <property type="protein sequence ID" value="BBY50170.1"/>
    <property type="molecule type" value="Genomic_DNA"/>
</dbReference>
<dbReference type="Proteomes" id="UP000467428">
    <property type="component" value="Chromosome"/>
</dbReference>
<organism evidence="3 4">
    <name type="scientific">Mycolicibacterium arabiense</name>
    <dbReference type="NCBI Taxonomy" id="1286181"/>
    <lineage>
        <taxon>Bacteria</taxon>
        <taxon>Bacillati</taxon>
        <taxon>Actinomycetota</taxon>
        <taxon>Actinomycetes</taxon>
        <taxon>Mycobacteriales</taxon>
        <taxon>Mycobacteriaceae</taxon>
        <taxon>Mycolicibacterium</taxon>
    </lineage>
</organism>
<geneLocation type="plasmid" evidence="4">
    <name>pjcm18538 dna</name>
</geneLocation>
<dbReference type="AlphaFoldDB" id="A0A7I7S161"/>
<keyword evidence="4" id="KW-1185">Reference proteome</keyword>
<name>A0A7I7S161_9MYCO</name>
<protein>
    <submittedName>
        <fullName evidence="3">Uncharacterized protein</fullName>
    </submittedName>
</protein>
<feature type="transmembrane region" description="Helical" evidence="2">
    <location>
        <begin position="318"/>
        <end position="340"/>
    </location>
</feature>
<keyword evidence="2" id="KW-1133">Transmembrane helix</keyword>
<accession>A0A7I7S161</accession>
<sequence>MVAFGAGARASEFVLGRFLPGCDDDEVGSRGAPPAAADVLTLLADQLERFAVGPDAPRLGSVIAGLRRPDEASCRDVPEARYRRLCAALVQARCEALRSGHDELFDWSHGDAATLLRMTAAVAVVEAAGLTVDRGDDAHAHRRRATHWRSQARGRVAPLHRACSADIVRGSLRLLDEARGRPTLRQTGGAAARRAAVHQSRLRLVQWVRGECSDAVGRWRTDAASVPRRGTADFEARVRAAASALIAEVDDRVQRDARALVGPHADLAGAGSPDVRLPAPVSTSRRVENQLTGVLGAGFGLGAGLASGRVLAEVAGGPVAAGVLGGALVGVVVTVWLIAVRNLLHTRAVLDRWAVDVAAAVRSHCETVVVSKLLTVEVALLTAVNERGSPARGVTDTNRKEKTSESAESESFL</sequence>